<dbReference type="PANTHER" id="PTHR20958">
    <property type="entry name" value="GLYCINE N-ACYLTRANSFERASE-LIKE PROTEIN"/>
    <property type="match status" value="1"/>
</dbReference>
<evidence type="ECO:0000313" key="3">
    <source>
        <dbReference type="Proteomes" id="UP000325440"/>
    </source>
</evidence>
<dbReference type="PROSITE" id="PS51186">
    <property type="entry name" value="GNAT"/>
    <property type="match status" value="1"/>
</dbReference>
<proteinExistence type="predicted"/>
<feature type="domain" description="N-acetyltransferase" evidence="1">
    <location>
        <begin position="159"/>
        <end position="290"/>
    </location>
</feature>
<evidence type="ECO:0000313" key="2">
    <source>
        <dbReference type="EMBL" id="VVC44360.1"/>
    </source>
</evidence>
<dbReference type="AlphaFoldDB" id="A0A5E4NKV6"/>
<dbReference type="Pfam" id="PF18713">
    <property type="entry name" value="DUF5645"/>
    <property type="match status" value="1"/>
</dbReference>
<reference evidence="2 3" key="1">
    <citation type="submission" date="2019-08" db="EMBL/GenBank/DDBJ databases">
        <authorList>
            <person name="Alioto T."/>
            <person name="Alioto T."/>
            <person name="Gomez Garrido J."/>
        </authorList>
    </citation>
    <scope>NUCLEOTIDE SEQUENCE [LARGE SCALE GENOMIC DNA]</scope>
</reference>
<name>A0A5E4NKV6_9HEMI</name>
<dbReference type="OrthoDB" id="61870at2759"/>
<dbReference type="EMBL" id="CABPRJ010002378">
    <property type="protein sequence ID" value="VVC44360.1"/>
    <property type="molecule type" value="Genomic_DNA"/>
</dbReference>
<dbReference type="InterPro" id="IPR013653">
    <property type="entry name" value="GCN5-like_dom"/>
</dbReference>
<dbReference type="Proteomes" id="UP000325440">
    <property type="component" value="Unassembled WGS sequence"/>
</dbReference>
<dbReference type="Pfam" id="PF08445">
    <property type="entry name" value="FR47"/>
    <property type="match status" value="1"/>
</dbReference>
<dbReference type="InterPro" id="IPR016181">
    <property type="entry name" value="Acyl_CoA_acyltransferase"/>
</dbReference>
<dbReference type="InterPro" id="IPR053225">
    <property type="entry name" value="Acyl-CoA_N-acyltransferase"/>
</dbReference>
<dbReference type="InterPro" id="IPR000182">
    <property type="entry name" value="GNAT_dom"/>
</dbReference>
<dbReference type="PANTHER" id="PTHR20958:SF6">
    <property type="entry name" value="GLYCINE N-ACYLTRANSFERASE-LIKE PROTEIN"/>
    <property type="match status" value="1"/>
</dbReference>
<dbReference type="CDD" id="cd04301">
    <property type="entry name" value="NAT_SF"/>
    <property type="match status" value="1"/>
</dbReference>
<protein>
    <submittedName>
        <fullName evidence="2">GNAT domain,Acyl-CoA N-acyltransferase,FR47-like</fullName>
    </submittedName>
</protein>
<keyword evidence="2" id="KW-0808">Transferase</keyword>
<accession>A0A5E4NKV6</accession>
<evidence type="ECO:0000259" key="1">
    <source>
        <dbReference type="PROSITE" id="PS51186"/>
    </source>
</evidence>
<keyword evidence="2" id="KW-0012">Acyltransferase</keyword>
<dbReference type="SUPFAM" id="SSF55729">
    <property type="entry name" value="Acyl-CoA N-acyltransferases (Nat)"/>
    <property type="match status" value="1"/>
</dbReference>
<sequence>MRSEILEEMPEETMEYFCEQVLKRDWPNCIHAYYFIKNAFQWKLKNSVSTYKLLYIANDVDNGTFIGILSRPEEEYPDVVVTYTSPGNEDQFQRILNSTEYINWQKKPLFQAIPFRMKNIVESMIEEKGLKSRLYSNAVLKWMPADAAARLDYKVPEDVFIGRLNVDHIDFIYSLWSHSDVYPKSDLWDTVRLNIGLGVFSRHNNELLAWAMCGSYGGLSTLIVQPDYRGRGFGKLVVLAVTKVMGESGVSPHALINEKNNVSLGLFKNVGYTKHSTPLPYVVVEDPDISGP</sequence>
<gene>
    <name evidence="2" type="ORF">CINCED_3A024057</name>
</gene>
<dbReference type="GO" id="GO:0016747">
    <property type="term" value="F:acyltransferase activity, transferring groups other than amino-acyl groups"/>
    <property type="evidence" value="ECO:0007669"/>
    <property type="project" value="InterPro"/>
</dbReference>
<keyword evidence="3" id="KW-1185">Reference proteome</keyword>
<organism evidence="2 3">
    <name type="scientific">Cinara cedri</name>
    <dbReference type="NCBI Taxonomy" id="506608"/>
    <lineage>
        <taxon>Eukaryota</taxon>
        <taxon>Metazoa</taxon>
        <taxon>Ecdysozoa</taxon>
        <taxon>Arthropoda</taxon>
        <taxon>Hexapoda</taxon>
        <taxon>Insecta</taxon>
        <taxon>Pterygota</taxon>
        <taxon>Neoptera</taxon>
        <taxon>Paraneoptera</taxon>
        <taxon>Hemiptera</taxon>
        <taxon>Sternorrhyncha</taxon>
        <taxon>Aphidomorpha</taxon>
        <taxon>Aphidoidea</taxon>
        <taxon>Aphididae</taxon>
        <taxon>Lachninae</taxon>
        <taxon>Cinara</taxon>
    </lineage>
</organism>
<dbReference type="InterPro" id="IPR041506">
    <property type="entry name" value="DUF5645"/>
</dbReference>
<dbReference type="Gene3D" id="3.40.630.30">
    <property type="match status" value="2"/>
</dbReference>